<protein>
    <recommendedName>
        <fullName evidence="4">LysR substrate-binding domain-containing protein</fullName>
    </recommendedName>
</protein>
<evidence type="ECO:0000313" key="3">
    <source>
        <dbReference type="Proteomes" id="UP000238348"/>
    </source>
</evidence>
<sequence length="76" mass="7907">MPAIIAQEITSLRAGLRTAALPLALKGLPVELLWRGAVEDDEAVGFLRDLVARVASPVGRSGAAAPRGRRPAPPPC</sequence>
<dbReference type="RefSeq" id="WP_104983605.1">
    <property type="nucleotide sequence ID" value="NZ_CP012673.1"/>
</dbReference>
<dbReference type="AlphaFoldDB" id="A0A2L0F0X8"/>
<organism evidence="2 3">
    <name type="scientific">Sorangium cellulosum</name>
    <name type="common">Polyangium cellulosum</name>
    <dbReference type="NCBI Taxonomy" id="56"/>
    <lineage>
        <taxon>Bacteria</taxon>
        <taxon>Pseudomonadati</taxon>
        <taxon>Myxococcota</taxon>
        <taxon>Polyangia</taxon>
        <taxon>Polyangiales</taxon>
        <taxon>Polyangiaceae</taxon>
        <taxon>Sorangium</taxon>
    </lineage>
</organism>
<dbReference type="Proteomes" id="UP000238348">
    <property type="component" value="Chromosome"/>
</dbReference>
<gene>
    <name evidence="2" type="ORF">SOCE26_066680</name>
</gene>
<evidence type="ECO:0000256" key="1">
    <source>
        <dbReference type="SAM" id="MobiDB-lite"/>
    </source>
</evidence>
<evidence type="ECO:0008006" key="4">
    <source>
        <dbReference type="Google" id="ProtNLM"/>
    </source>
</evidence>
<evidence type="ECO:0000313" key="2">
    <source>
        <dbReference type="EMBL" id="AUX45187.1"/>
    </source>
</evidence>
<proteinExistence type="predicted"/>
<accession>A0A2L0F0X8</accession>
<dbReference type="EMBL" id="CP012673">
    <property type="protein sequence ID" value="AUX45187.1"/>
    <property type="molecule type" value="Genomic_DNA"/>
</dbReference>
<feature type="region of interest" description="Disordered" evidence="1">
    <location>
        <begin position="57"/>
        <end position="76"/>
    </location>
</feature>
<name>A0A2L0F0X8_SORCE</name>
<reference evidence="2 3" key="1">
    <citation type="submission" date="2015-09" db="EMBL/GenBank/DDBJ databases">
        <title>Sorangium comparison.</title>
        <authorList>
            <person name="Zaburannyi N."/>
            <person name="Bunk B."/>
            <person name="Overmann J."/>
            <person name="Mueller R."/>
        </authorList>
    </citation>
    <scope>NUCLEOTIDE SEQUENCE [LARGE SCALE GENOMIC DNA]</scope>
    <source>
        <strain evidence="2 3">So ce26</strain>
    </source>
</reference>